<feature type="region of interest" description="Disordered" evidence="1">
    <location>
        <begin position="712"/>
        <end position="747"/>
    </location>
</feature>
<feature type="region of interest" description="Disordered" evidence="1">
    <location>
        <begin position="415"/>
        <end position="436"/>
    </location>
</feature>
<accession>A0A165GWC6</accession>
<evidence type="ECO:0000256" key="1">
    <source>
        <dbReference type="SAM" id="MobiDB-lite"/>
    </source>
</evidence>
<protein>
    <submittedName>
        <fullName evidence="2">Uncharacterized protein</fullName>
    </submittedName>
</protein>
<dbReference type="OrthoDB" id="2333993at2759"/>
<evidence type="ECO:0000313" key="3">
    <source>
        <dbReference type="Proteomes" id="UP000076842"/>
    </source>
</evidence>
<dbReference type="EMBL" id="KV423949">
    <property type="protein sequence ID" value="KZT58570.1"/>
    <property type="molecule type" value="Genomic_DNA"/>
</dbReference>
<feature type="region of interest" description="Disordered" evidence="1">
    <location>
        <begin position="1053"/>
        <end position="1089"/>
    </location>
</feature>
<feature type="region of interest" description="Disordered" evidence="1">
    <location>
        <begin position="1"/>
        <end position="27"/>
    </location>
</feature>
<feature type="compositionally biased region" description="Acidic residues" evidence="1">
    <location>
        <begin position="502"/>
        <end position="512"/>
    </location>
</feature>
<feature type="compositionally biased region" description="Low complexity" evidence="1">
    <location>
        <begin position="156"/>
        <end position="186"/>
    </location>
</feature>
<proteinExistence type="predicted"/>
<feature type="compositionally biased region" description="Low complexity" evidence="1">
    <location>
        <begin position="327"/>
        <end position="337"/>
    </location>
</feature>
<feature type="region of interest" description="Disordered" evidence="1">
    <location>
        <begin position="140"/>
        <end position="187"/>
    </location>
</feature>
<feature type="compositionally biased region" description="Low complexity" evidence="1">
    <location>
        <begin position="569"/>
        <end position="585"/>
    </location>
</feature>
<feature type="compositionally biased region" description="Polar residues" evidence="1">
    <location>
        <begin position="1"/>
        <end position="11"/>
    </location>
</feature>
<feature type="compositionally biased region" description="Basic and acidic residues" evidence="1">
    <location>
        <begin position="416"/>
        <end position="436"/>
    </location>
</feature>
<dbReference type="Proteomes" id="UP000076842">
    <property type="component" value="Unassembled WGS sequence"/>
</dbReference>
<feature type="region of interest" description="Disordered" evidence="1">
    <location>
        <begin position="201"/>
        <end position="345"/>
    </location>
</feature>
<name>A0A165GWC6_9BASI</name>
<feature type="region of interest" description="Disordered" evidence="1">
    <location>
        <begin position="490"/>
        <end position="649"/>
    </location>
</feature>
<dbReference type="STRING" id="1353952.A0A165GWC6"/>
<sequence length="1089" mass="119301">MTDLISSSGRTEPQYGSLKRRASSPVDRSRVVSRRRIDPLTPTDEYLSNDEQRALDDLTVKAIRAYRGTVFDPVHSLKSYIRVCDELDKGRSEKLLMRRLLDEREELELLLDAQKEFADGDLMILRNSPLLRRKLIDKLPGTDDKAHTPSHARGMISPPRTSSSHPSSASPRPSIPAHPSHPSHSSQGRILTPLQILSTQSPAPHIQAHKTPSSIKREPDTRLAPFITLPDITLPRSYGPPPPGQGSFRLSPTSPRMRTVIPSVARPVEPEGPSTGGTGPSPGGQVIPPHHYSTSPYALKPDSATTRSPGTPITAREALAAAGQTAGQPSVVASPVGSGPGQPPLPQPSPNTWFIPYHAPGPSGPNPLTFDFPKGTVKYDCPWCDKSYTGANARSVWRRHAQEKHNLPTLLRKRSRWDTGSDSSRPKTLLEKKERNLASKRQWAKDNRLKRKIQDQIIRMADDDPHRQLLQTELDNMSKKHKVWEYEWTQNGEDFPDIPASDGDDETDDEIEELPRPPPSVTGQPSPHQPLPPVSFRIPSDSSPVSPSYHKSSTAWPGPSGSGMQRPGPSTYASSSAGDSSGRPSMTSLPDGVGTMATPDGERKRSIGGISGYSADAASPRDEGSSGEEANPSGETAGYPPLKRRRRKPGEWVVKTDIDRCDLCQRRRVPECVVGPHKKACILCAKKKVQCGWSLSEQAHGGWPLGYPPGLLPPSAHAREQQLRERAAPWPDPRGSTSRRDSVGDVDMDYAYPSDDDDVEPVDHRSRLVVSPIAERNTLLRLDEALPPETIAPPQPLPQLHRRSDSLDGSILSENEVVGYTGAARCKGCIEDHLEECIVENRVCYACRDKGRGCEWTIADKFRSPPVAVPPASTATVAASSTAIPPAVPGAAAAEPAQAPQDRTSSVVLRQVIQLAEELRADKVRDEDVLDLMTRILRTKKGFKPGLVEWLEEDRQFYKERLLLLIEEMQEKYVNREKGTLGDCMEADRQRRGEALVLPVMPSVPVLRPVTVEPDRQQVENFVAKVPPSTFEEPGRAVAPTPLTEVEAKAKVEEEAGAQAETLAEAKEDAVSPVRETAALVDEETPAAE</sequence>
<dbReference type="InParanoid" id="A0A165GWC6"/>
<evidence type="ECO:0000313" key="2">
    <source>
        <dbReference type="EMBL" id="KZT58570.1"/>
    </source>
</evidence>
<feature type="compositionally biased region" description="Low complexity" evidence="1">
    <location>
        <begin position="539"/>
        <end position="553"/>
    </location>
</feature>
<reference evidence="2 3" key="1">
    <citation type="journal article" date="2016" name="Mol. Biol. Evol.">
        <title>Comparative Genomics of Early-Diverging Mushroom-Forming Fungi Provides Insights into the Origins of Lignocellulose Decay Capabilities.</title>
        <authorList>
            <person name="Nagy L.G."/>
            <person name="Riley R."/>
            <person name="Tritt A."/>
            <person name="Adam C."/>
            <person name="Daum C."/>
            <person name="Floudas D."/>
            <person name="Sun H."/>
            <person name="Yadav J.S."/>
            <person name="Pangilinan J."/>
            <person name="Larsson K.H."/>
            <person name="Matsuura K."/>
            <person name="Barry K."/>
            <person name="Labutti K."/>
            <person name="Kuo R."/>
            <person name="Ohm R.A."/>
            <person name="Bhattacharya S.S."/>
            <person name="Shirouzu T."/>
            <person name="Yoshinaga Y."/>
            <person name="Martin F.M."/>
            <person name="Grigoriev I.V."/>
            <person name="Hibbett D.S."/>
        </authorList>
    </citation>
    <scope>NUCLEOTIDE SEQUENCE [LARGE SCALE GENOMIC DNA]</scope>
    <source>
        <strain evidence="2 3">HHB12733</strain>
    </source>
</reference>
<gene>
    <name evidence="2" type="ORF">CALCODRAFT_494662</name>
</gene>
<feature type="compositionally biased region" description="Basic and acidic residues" evidence="1">
    <location>
        <begin position="717"/>
        <end position="727"/>
    </location>
</feature>
<dbReference type="AlphaFoldDB" id="A0A165GWC6"/>
<organism evidence="2 3">
    <name type="scientific">Calocera cornea HHB12733</name>
    <dbReference type="NCBI Taxonomy" id="1353952"/>
    <lineage>
        <taxon>Eukaryota</taxon>
        <taxon>Fungi</taxon>
        <taxon>Dikarya</taxon>
        <taxon>Basidiomycota</taxon>
        <taxon>Agaricomycotina</taxon>
        <taxon>Dacrymycetes</taxon>
        <taxon>Dacrymycetales</taxon>
        <taxon>Dacrymycetaceae</taxon>
        <taxon>Calocera</taxon>
    </lineage>
</organism>
<keyword evidence="3" id="KW-1185">Reference proteome</keyword>